<reference evidence="4" key="1">
    <citation type="submission" date="2023-10" db="EMBL/GenBank/DDBJ databases">
        <title>Genome assembly of Pristionchus species.</title>
        <authorList>
            <person name="Yoshida K."/>
            <person name="Sommer R.J."/>
        </authorList>
    </citation>
    <scope>NUCLEOTIDE SEQUENCE</scope>
    <source>
        <strain evidence="4">RS0144</strain>
    </source>
</reference>
<gene>
    <name evidence="4" type="ORF">PENTCL1PPCAC_4659</name>
</gene>
<comment type="caution">
    <text evidence="4">The sequence shown here is derived from an EMBL/GenBank/DDBJ whole genome shotgun (WGS) entry which is preliminary data.</text>
</comment>
<protein>
    <recommendedName>
        <fullName evidence="3">BTB domain-containing protein</fullName>
    </recommendedName>
</protein>
<dbReference type="SMART" id="SM00225">
    <property type="entry name" value="BTB"/>
    <property type="match status" value="1"/>
</dbReference>
<proteinExistence type="predicted"/>
<dbReference type="PANTHER" id="PTHR24412:SF497">
    <property type="entry name" value="KELCH-LIKE PROTEIN 18"/>
    <property type="match status" value="1"/>
</dbReference>
<dbReference type="PANTHER" id="PTHR24412">
    <property type="entry name" value="KELCH PROTEIN"/>
    <property type="match status" value="1"/>
</dbReference>
<feature type="non-terminal residue" evidence="4">
    <location>
        <position position="159"/>
    </location>
</feature>
<accession>A0AAV5SMB0</accession>
<dbReference type="Pfam" id="PF00651">
    <property type="entry name" value="BTB"/>
    <property type="match status" value="1"/>
</dbReference>
<keyword evidence="2" id="KW-0677">Repeat</keyword>
<dbReference type="SUPFAM" id="SSF54695">
    <property type="entry name" value="POZ domain"/>
    <property type="match status" value="1"/>
</dbReference>
<keyword evidence="5" id="KW-1185">Reference proteome</keyword>
<dbReference type="EMBL" id="BTSX01000002">
    <property type="protein sequence ID" value="GMS82484.1"/>
    <property type="molecule type" value="Genomic_DNA"/>
</dbReference>
<name>A0AAV5SMB0_9BILA</name>
<dbReference type="Gene3D" id="3.30.710.10">
    <property type="entry name" value="Potassium Channel Kv1.1, Chain A"/>
    <property type="match status" value="1"/>
</dbReference>
<dbReference type="InterPro" id="IPR000210">
    <property type="entry name" value="BTB/POZ_dom"/>
</dbReference>
<sequence>TNSNPSMDLPDSVDIVHALPKEFFATPNRWEELFTIIVEGRELKAHKEILKSRVPFFHGLLSSNMAEVSTGKTHLRELDATTTESLLDYIYTGTLTITESNAQILLMGSAFLQMEAVRNECVQFMSRRIRIDNAIDMLRISSHIADDKLEKTVLRFIDV</sequence>
<dbReference type="AlphaFoldDB" id="A0AAV5SMB0"/>
<evidence type="ECO:0000256" key="1">
    <source>
        <dbReference type="ARBA" id="ARBA00022441"/>
    </source>
</evidence>
<evidence type="ECO:0000313" key="5">
    <source>
        <dbReference type="Proteomes" id="UP001432027"/>
    </source>
</evidence>
<feature type="non-terminal residue" evidence="4">
    <location>
        <position position="1"/>
    </location>
</feature>
<evidence type="ECO:0000259" key="3">
    <source>
        <dbReference type="PROSITE" id="PS50097"/>
    </source>
</evidence>
<evidence type="ECO:0000313" key="4">
    <source>
        <dbReference type="EMBL" id="GMS82484.1"/>
    </source>
</evidence>
<dbReference type="InterPro" id="IPR011333">
    <property type="entry name" value="SKP1/BTB/POZ_sf"/>
</dbReference>
<evidence type="ECO:0000256" key="2">
    <source>
        <dbReference type="ARBA" id="ARBA00022737"/>
    </source>
</evidence>
<keyword evidence="1" id="KW-0880">Kelch repeat</keyword>
<feature type="domain" description="BTB" evidence="3">
    <location>
        <begin position="32"/>
        <end position="99"/>
    </location>
</feature>
<organism evidence="4 5">
    <name type="scientific">Pristionchus entomophagus</name>
    <dbReference type="NCBI Taxonomy" id="358040"/>
    <lineage>
        <taxon>Eukaryota</taxon>
        <taxon>Metazoa</taxon>
        <taxon>Ecdysozoa</taxon>
        <taxon>Nematoda</taxon>
        <taxon>Chromadorea</taxon>
        <taxon>Rhabditida</taxon>
        <taxon>Rhabditina</taxon>
        <taxon>Diplogasteromorpha</taxon>
        <taxon>Diplogasteroidea</taxon>
        <taxon>Neodiplogasteridae</taxon>
        <taxon>Pristionchus</taxon>
    </lineage>
</organism>
<dbReference type="PROSITE" id="PS50097">
    <property type="entry name" value="BTB"/>
    <property type="match status" value="1"/>
</dbReference>
<dbReference type="Proteomes" id="UP001432027">
    <property type="component" value="Unassembled WGS sequence"/>
</dbReference>